<dbReference type="EMBL" id="OU963863">
    <property type="protein sequence ID" value="CAH0385877.1"/>
    <property type="molecule type" value="Genomic_DNA"/>
</dbReference>
<dbReference type="PANTHER" id="PTHR31511:SF12">
    <property type="entry name" value="RHO TERMINATION FACTOR N-TERMINAL DOMAIN-CONTAINING PROTEIN"/>
    <property type="match status" value="1"/>
</dbReference>
<proteinExistence type="predicted"/>
<sequence length="389" mass="45623">MEQLSQHKVLCSLVSKDAFLASFPDERYLKFENHHKEIKHIYVIYADFEAYLGQIHGDSTHPASAYRQHISNSYAYLLVTDDPDFQMTEPKLYRGEEAQIKFLKDIITLVERISKSYNDKESKILMTEEDRATFEAANECGRKVDFSQPGIVKVRDHDHQKRTAKSNYRKALCSNCNLIFRHEKCVRVVLHNGSRYDFQEVVLALNKFPNRVEIIPHTERNYISMTVHLGNRFSIKFNASFRFLPVSLDKLVQTIPRESFVRTKKLTRTDNEFDMVCRKTPFPYDYVDNPAKLDKARPPPRVAFFNTLTQTQISEEEYERSLQGWQTFNFRNLGEYSDFYLRLDVCLLSDVFEEFRLFGMKNYGLDCANYFTLPGFAFDAFLKVTKAKI</sequence>
<name>A0A9P0A9H7_BEMTA</name>
<dbReference type="SUPFAM" id="SSF53098">
    <property type="entry name" value="Ribonuclease H-like"/>
    <property type="match status" value="1"/>
</dbReference>
<dbReference type="Gene3D" id="3.30.420.10">
    <property type="entry name" value="Ribonuclease H-like superfamily/Ribonuclease H"/>
    <property type="match status" value="1"/>
</dbReference>
<reference evidence="1" key="1">
    <citation type="submission" date="2021-12" db="EMBL/GenBank/DDBJ databases">
        <authorList>
            <person name="King R."/>
        </authorList>
    </citation>
    <scope>NUCLEOTIDE SEQUENCE</scope>
</reference>
<keyword evidence="2" id="KW-1185">Reference proteome</keyword>
<evidence type="ECO:0000313" key="2">
    <source>
        <dbReference type="Proteomes" id="UP001152759"/>
    </source>
</evidence>
<evidence type="ECO:0000313" key="1">
    <source>
        <dbReference type="EMBL" id="CAH0385877.1"/>
    </source>
</evidence>
<organism evidence="1 2">
    <name type="scientific">Bemisia tabaci</name>
    <name type="common">Sweetpotato whitefly</name>
    <name type="synonym">Aleurodes tabaci</name>
    <dbReference type="NCBI Taxonomy" id="7038"/>
    <lineage>
        <taxon>Eukaryota</taxon>
        <taxon>Metazoa</taxon>
        <taxon>Ecdysozoa</taxon>
        <taxon>Arthropoda</taxon>
        <taxon>Hexapoda</taxon>
        <taxon>Insecta</taxon>
        <taxon>Pterygota</taxon>
        <taxon>Neoptera</taxon>
        <taxon>Paraneoptera</taxon>
        <taxon>Hemiptera</taxon>
        <taxon>Sternorrhyncha</taxon>
        <taxon>Aleyrodoidea</taxon>
        <taxon>Aleyrodidae</taxon>
        <taxon>Aleyrodinae</taxon>
        <taxon>Bemisia</taxon>
    </lineage>
</organism>
<protein>
    <submittedName>
        <fullName evidence="1">Uncharacterized protein</fullName>
    </submittedName>
</protein>
<dbReference type="GO" id="GO:0003676">
    <property type="term" value="F:nucleic acid binding"/>
    <property type="evidence" value="ECO:0007669"/>
    <property type="project" value="InterPro"/>
</dbReference>
<dbReference type="PANTHER" id="PTHR31511">
    <property type="entry name" value="PROTEIN CBG23764"/>
    <property type="match status" value="1"/>
</dbReference>
<dbReference type="InterPro" id="IPR012337">
    <property type="entry name" value="RNaseH-like_sf"/>
</dbReference>
<accession>A0A9P0A9H7</accession>
<gene>
    <name evidence="1" type="ORF">BEMITA_LOCUS5058</name>
</gene>
<dbReference type="AlphaFoldDB" id="A0A9P0A9H7"/>
<dbReference type="InterPro" id="IPR036397">
    <property type="entry name" value="RNaseH_sf"/>
</dbReference>
<dbReference type="Proteomes" id="UP001152759">
    <property type="component" value="Chromosome 2"/>
</dbReference>